<evidence type="ECO:0000259" key="3">
    <source>
        <dbReference type="PROSITE" id="PS51724"/>
    </source>
</evidence>
<dbReference type="Gene3D" id="3.30.70.1070">
    <property type="entry name" value="Sporulation related repeat"/>
    <property type="match status" value="1"/>
</dbReference>
<feature type="compositionally biased region" description="Low complexity" evidence="1">
    <location>
        <begin position="227"/>
        <end position="238"/>
    </location>
</feature>
<dbReference type="Pfam" id="PF05036">
    <property type="entry name" value="SPOR"/>
    <property type="match status" value="1"/>
</dbReference>
<name>A0A9W6JHC7_9HYPH</name>
<feature type="compositionally biased region" description="Basic and acidic residues" evidence="1">
    <location>
        <begin position="1"/>
        <end position="11"/>
    </location>
</feature>
<accession>A0A9W6JHC7</accession>
<evidence type="ECO:0000313" key="4">
    <source>
        <dbReference type="EMBL" id="GLK75860.1"/>
    </source>
</evidence>
<feature type="compositionally biased region" description="Basic and acidic residues" evidence="1">
    <location>
        <begin position="210"/>
        <end position="221"/>
    </location>
</feature>
<feature type="region of interest" description="Disordered" evidence="1">
    <location>
        <begin position="1"/>
        <end position="69"/>
    </location>
</feature>
<organism evidence="4 5">
    <name type="scientific">Methylopila jiangsuensis</name>
    <dbReference type="NCBI Taxonomy" id="586230"/>
    <lineage>
        <taxon>Bacteria</taxon>
        <taxon>Pseudomonadati</taxon>
        <taxon>Pseudomonadota</taxon>
        <taxon>Alphaproteobacteria</taxon>
        <taxon>Hyphomicrobiales</taxon>
        <taxon>Methylopilaceae</taxon>
        <taxon>Methylopila</taxon>
    </lineage>
</organism>
<proteinExistence type="predicted"/>
<dbReference type="InterPro" id="IPR007730">
    <property type="entry name" value="SPOR-like_dom"/>
</dbReference>
<evidence type="ECO:0000256" key="1">
    <source>
        <dbReference type="SAM" id="MobiDB-lite"/>
    </source>
</evidence>
<keyword evidence="2" id="KW-0812">Transmembrane</keyword>
<sequence length="406" mass="42710">MKTQAARRDPASADPELYAQSDDGLNLRGGHHYEPDADYYYLDPQKPEEQPYDPRAYAPNPDEAYGYDEYGQPVYDERAERRRIGGGRGGLTMVAAVLGVALIGGAGALAYRSMGGGGSGEPPLIKAETEPVKTVPENPGGAEVPHQNKQIYDRVNPEAPPKSTVVSREEEPVELPAGTPPSANSDSARVILPGGPAAVEPTPPSTMGSEPRRVKTVEIRPDSYYGQNPDAQAQAPAAAREEPPASEFANGIMGDGDERTGAAPAREPAETPRAQASAPQPRPAPAVRPAPQQAQPTQPREQQVAQAAAPRQPAPAAPATTTRSGGFVVQVTSQRSEADARAAYAALQRKYPQVLGSYSASIQPANLGDRGTYYRVRVGPFADGTQASSVCGSLRAAGGDCVVSRN</sequence>
<evidence type="ECO:0000313" key="5">
    <source>
        <dbReference type="Proteomes" id="UP001143364"/>
    </source>
</evidence>
<keyword evidence="2" id="KW-1133">Transmembrane helix</keyword>
<dbReference type="SUPFAM" id="SSF110997">
    <property type="entry name" value="Sporulation related repeat"/>
    <property type="match status" value="1"/>
</dbReference>
<feature type="transmembrane region" description="Helical" evidence="2">
    <location>
        <begin position="91"/>
        <end position="111"/>
    </location>
</feature>
<dbReference type="PROSITE" id="PS51724">
    <property type="entry name" value="SPOR"/>
    <property type="match status" value="1"/>
</dbReference>
<dbReference type="AlphaFoldDB" id="A0A9W6JHC7"/>
<dbReference type="InterPro" id="IPR036680">
    <property type="entry name" value="SPOR-like_sf"/>
</dbReference>
<evidence type="ECO:0000256" key="2">
    <source>
        <dbReference type="SAM" id="Phobius"/>
    </source>
</evidence>
<comment type="caution">
    <text evidence="4">The sequence shown here is derived from an EMBL/GenBank/DDBJ whole genome shotgun (WGS) entry which is preliminary data.</text>
</comment>
<dbReference type="EMBL" id="BSFK01000005">
    <property type="protein sequence ID" value="GLK75860.1"/>
    <property type="molecule type" value="Genomic_DNA"/>
</dbReference>
<feature type="compositionally biased region" description="Low complexity" evidence="1">
    <location>
        <begin position="289"/>
        <end position="311"/>
    </location>
</feature>
<protein>
    <recommendedName>
        <fullName evidence="3">SPOR domain-containing protein</fullName>
    </recommendedName>
</protein>
<feature type="region of interest" description="Disordered" evidence="1">
    <location>
        <begin position="132"/>
        <end position="325"/>
    </location>
</feature>
<reference evidence="4" key="1">
    <citation type="journal article" date="2014" name="Int. J. Syst. Evol. Microbiol.">
        <title>Complete genome sequence of Corynebacterium casei LMG S-19264T (=DSM 44701T), isolated from a smear-ripened cheese.</title>
        <authorList>
            <consortium name="US DOE Joint Genome Institute (JGI-PGF)"/>
            <person name="Walter F."/>
            <person name="Albersmeier A."/>
            <person name="Kalinowski J."/>
            <person name="Ruckert C."/>
        </authorList>
    </citation>
    <scope>NUCLEOTIDE SEQUENCE</scope>
    <source>
        <strain evidence="4">VKM B-2555</strain>
    </source>
</reference>
<reference evidence="4" key="2">
    <citation type="submission" date="2023-01" db="EMBL/GenBank/DDBJ databases">
        <authorList>
            <person name="Sun Q."/>
            <person name="Evtushenko L."/>
        </authorList>
    </citation>
    <scope>NUCLEOTIDE SEQUENCE</scope>
    <source>
        <strain evidence="4">VKM B-2555</strain>
    </source>
</reference>
<dbReference type="RefSeq" id="WP_271203793.1">
    <property type="nucleotide sequence ID" value="NZ_BSFK01000005.1"/>
</dbReference>
<keyword evidence="2" id="KW-0472">Membrane</keyword>
<dbReference type="Proteomes" id="UP001143364">
    <property type="component" value="Unassembled WGS sequence"/>
</dbReference>
<feature type="compositionally biased region" description="Low complexity" evidence="1">
    <location>
        <begin position="261"/>
        <end position="279"/>
    </location>
</feature>
<keyword evidence="5" id="KW-1185">Reference proteome</keyword>
<gene>
    <name evidence="4" type="ORF">GCM10008171_11140</name>
</gene>
<feature type="domain" description="SPOR" evidence="3">
    <location>
        <begin position="321"/>
        <end position="406"/>
    </location>
</feature>
<dbReference type="GO" id="GO:0042834">
    <property type="term" value="F:peptidoglycan binding"/>
    <property type="evidence" value="ECO:0007669"/>
    <property type="project" value="InterPro"/>
</dbReference>